<accession>A0ACC3SDP1</accession>
<name>A0ACC3SDP1_9PEZI</name>
<sequence>MASDEPRKELMNALSNLSLQEDTADLKVICGDDTYHAHKFLLCLQSEFFRLALRKGAFPWKEQNEGIITIEAAPTNAFDQNADDPVAIKWMMHYFYHLDYLETERPTVISQSHLIVHTKMYALGEKYGIPGLKALALVRFEESANIHWRGAEFAEAIPVIYTSTIEQDRGLRDAVVRKTISERTSLLRKVEIETVMKDINQFAYDIVKEAMRCHYV</sequence>
<gene>
    <name evidence="1" type="ORF">M8818_003903</name>
</gene>
<reference evidence="1" key="1">
    <citation type="submission" date="2024-02" db="EMBL/GenBank/DDBJ databases">
        <title>Metagenome Assembled Genome of Zalaria obscura JY119.</title>
        <authorList>
            <person name="Vighnesh L."/>
            <person name="Jagadeeshwari U."/>
            <person name="Venkata Ramana C."/>
            <person name="Sasikala C."/>
        </authorList>
    </citation>
    <scope>NUCLEOTIDE SEQUENCE</scope>
    <source>
        <strain evidence="1">JY119</strain>
    </source>
</reference>
<comment type="caution">
    <text evidence="1">The sequence shown here is derived from an EMBL/GenBank/DDBJ whole genome shotgun (WGS) entry which is preliminary data.</text>
</comment>
<organism evidence="1 2">
    <name type="scientific">Zalaria obscura</name>
    <dbReference type="NCBI Taxonomy" id="2024903"/>
    <lineage>
        <taxon>Eukaryota</taxon>
        <taxon>Fungi</taxon>
        <taxon>Dikarya</taxon>
        <taxon>Ascomycota</taxon>
        <taxon>Pezizomycotina</taxon>
        <taxon>Dothideomycetes</taxon>
        <taxon>Dothideomycetidae</taxon>
        <taxon>Dothideales</taxon>
        <taxon>Zalariaceae</taxon>
        <taxon>Zalaria</taxon>
    </lineage>
</organism>
<dbReference type="EMBL" id="JAMKPW020000018">
    <property type="protein sequence ID" value="KAK8208940.1"/>
    <property type="molecule type" value="Genomic_DNA"/>
</dbReference>
<dbReference type="Proteomes" id="UP001320706">
    <property type="component" value="Unassembled WGS sequence"/>
</dbReference>
<evidence type="ECO:0000313" key="2">
    <source>
        <dbReference type="Proteomes" id="UP001320706"/>
    </source>
</evidence>
<protein>
    <submittedName>
        <fullName evidence="1">Uncharacterized protein</fullName>
    </submittedName>
</protein>
<keyword evidence="2" id="KW-1185">Reference proteome</keyword>
<proteinExistence type="predicted"/>
<evidence type="ECO:0000313" key="1">
    <source>
        <dbReference type="EMBL" id="KAK8208940.1"/>
    </source>
</evidence>